<protein>
    <recommendedName>
        <fullName evidence="4">Host attachment protein</fullName>
    </recommendedName>
</protein>
<proteinExistence type="predicted"/>
<evidence type="ECO:0000313" key="2">
    <source>
        <dbReference type="EMBL" id="MZR22343.1"/>
    </source>
</evidence>
<dbReference type="Pfam" id="PF10116">
    <property type="entry name" value="Host_attach"/>
    <property type="match status" value="1"/>
</dbReference>
<keyword evidence="3" id="KW-1185">Reference proteome</keyword>
<dbReference type="OrthoDB" id="9812459at2"/>
<dbReference type="RefSeq" id="WP_161338787.1">
    <property type="nucleotide sequence ID" value="NZ_JBHSDG010000005.1"/>
</dbReference>
<organism evidence="2 3">
    <name type="scientific">Sneathiella chungangensis</name>
    <dbReference type="NCBI Taxonomy" id="1418234"/>
    <lineage>
        <taxon>Bacteria</taxon>
        <taxon>Pseudomonadati</taxon>
        <taxon>Pseudomonadota</taxon>
        <taxon>Alphaproteobacteria</taxon>
        <taxon>Sneathiellales</taxon>
        <taxon>Sneathiellaceae</taxon>
        <taxon>Sneathiella</taxon>
    </lineage>
</organism>
<reference evidence="2 3" key="1">
    <citation type="journal article" date="2014" name="Int. J. Syst. Evol. Microbiol.">
        <title>Sneathiella chungangensis sp. nov., isolated from a marine sand, and emended description of the genus Sneathiella.</title>
        <authorList>
            <person name="Siamphan C."/>
            <person name="Kim H."/>
            <person name="Lee J.S."/>
            <person name="Kim W."/>
        </authorList>
    </citation>
    <scope>NUCLEOTIDE SEQUENCE [LARGE SCALE GENOMIC DNA]</scope>
    <source>
        <strain evidence="2 3">KCTC 32476</strain>
    </source>
</reference>
<sequence length="150" mass="16471">MPHRRNREWIVLADKAHARIYVRDGVNGPLKLHLDEAHPAARQKQSEQGTGRPGRGFKSTQPGRYAYEDHADFSEQESAAFLGEIAGRLNDAVAHDKLDNIILVALPRSMTHIKSAMTAAAKGKIGEEWAKNLIGVAETSLADRLIALKA</sequence>
<dbReference type="Proteomes" id="UP000445696">
    <property type="component" value="Unassembled WGS sequence"/>
</dbReference>
<evidence type="ECO:0008006" key="4">
    <source>
        <dbReference type="Google" id="ProtNLM"/>
    </source>
</evidence>
<dbReference type="AlphaFoldDB" id="A0A845ME51"/>
<feature type="region of interest" description="Disordered" evidence="1">
    <location>
        <begin position="38"/>
        <end position="63"/>
    </location>
</feature>
<gene>
    <name evidence="2" type="ORF">GQF03_08370</name>
</gene>
<accession>A0A845ME51</accession>
<comment type="caution">
    <text evidence="2">The sequence shown here is derived from an EMBL/GenBank/DDBJ whole genome shotgun (WGS) entry which is preliminary data.</text>
</comment>
<evidence type="ECO:0000313" key="3">
    <source>
        <dbReference type="Proteomes" id="UP000445696"/>
    </source>
</evidence>
<evidence type="ECO:0000256" key="1">
    <source>
        <dbReference type="SAM" id="MobiDB-lite"/>
    </source>
</evidence>
<dbReference type="InterPro" id="IPR019291">
    <property type="entry name" value="Host_attachment_protein"/>
</dbReference>
<dbReference type="EMBL" id="WTVA01000003">
    <property type="protein sequence ID" value="MZR22343.1"/>
    <property type="molecule type" value="Genomic_DNA"/>
</dbReference>
<name>A0A845ME51_9PROT</name>